<evidence type="ECO:0000313" key="3">
    <source>
        <dbReference type="Proteomes" id="UP000271631"/>
    </source>
</evidence>
<proteinExistence type="predicted"/>
<comment type="caution">
    <text evidence="2">The sequence shown here is derived from an EMBL/GenBank/DDBJ whole genome shotgun (WGS) entry which is preliminary data.</text>
</comment>
<organism evidence="2 3">
    <name type="scientific">Pseudomonas syringae pv. maculicola</name>
    <dbReference type="NCBI Taxonomy" id="59511"/>
    <lineage>
        <taxon>Bacteria</taxon>
        <taxon>Pseudomonadati</taxon>
        <taxon>Pseudomonadota</taxon>
        <taxon>Gammaproteobacteria</taxon>
        <taxon>Pseudomonadales</taxon>
        <taxon>Pseudomonadaceae</taxon>
        <taxon>Pseudomonas</taxon>
    </lineage>
</organism>
<feature type="region of interest" description="Disordered" evidence="1">
    <location>
        <begin position="1"/>
        <end position="20"/>
    </location>
</feature>
<reference evidence="2 3" key="1">
    <citation type="submission" date="2018-08" db="EMBL/GenBank/DDBJ databases">
        <title>Recombination of ecologically and evolutionarily significant loci maintains genetic cohesion in the Pseudomonas syringae species complex.</title>
        <authorList>
            <person name="Dillon M."/>
            <person name="Thakur S."/>
            <person name="Almeida R.N.D."/>
            <person name="Weir B.S."/>
            <person name="Guttman D.S."/>
        </authorList>
    </citation>
    <scope>NUCLEOTIDE SEQUENCE [LARGE SCALE GENOMIC DNA]</scope>
    <source>
        <strain evidence="2 3">ICMP 11281</strain>
    </source>
</reference>
<name>A0A0N0FVC4_PSEYM</name>
<gene>
    <name evidence="2" type="ORF">ALP13_101598</name>
</gene>
<evidence type="ECO:0000256" key="1">
    <source>
        <dbReference type="SAM" id="MobiDB-lite"/>
    </source>
</evidence>
<evidence type="ECO:0000313" key="2">
    <source>
        <dbReference type="EMBL" id="RMV33407.1"/>
    </source>
</evidence>
<dbReference type="AlphaFoldDB" id="A0A0N0FVC4"/>
<sequence length="45" mass="5198">MSPMDKVSSAPGSTLAIKGHKRERLIYRLDHNRISHIRRPPMTRS</sequence>
<dbReference type="EMBL" id="RBUQ01000236">
    <property type="protein sequence ID" value="RMV33407.1"/>
    <property type="molecule type" value="Genomic_DNA"/>
</dbReference>
<dbReference type="Proteomes" id="UP000271631">
    <property type="component" value="Unassembled WGS sequence"/>
</dbReference>
<accession>A0A0N0FVC4</accession>
<protein>
    <submittedName>
        <fullName evidence="2">Uncharacterized protein</fullName>
    </submittedName>
</protein>